<keyword evidence="3" id="KW-0804">Transcription</keyword>
<proteinExistence type="predicted"/>
<comment type="caution">
    <text evidence="5">The sequence shown here is derived from an EMBL/GenBank/DDBJ whole genome shotgun (WGS) entry which is preliminary data.</text>
</comment>
<dbReference type="RefSeq" id="WP_133592706.1">
    <property type="nucleotide sequence ID" value="NZ_CP037953.1"/>
</dbReference>
<dbReference type="InterPro" id="IPR036390">
    <property type="entry name" value="WH_DNA-bd_sf"/>
</dbReference>
<reference evidence="5 6" key="1">
    <citation type="submission" date="2019-03" db="EMBL/GenBank/DDBJ databases">
        <title>Genomic Encyclopedia of Type Strains, Phase IV (KMG-IV): sequencing the most valuable type-strain genomes for metagenomic binning, comparative biology and taxonomic classification.</title>
        <authorList>
            <person name="Goeker M."/>
        </authorList>
    </citation>
    <scope>NUCLEOTIDE SEQUENCE [LARGE SCALE GENOMIC DNA]</scope>
    <source>
        <strain evidence="5 6">DSM 103792</strain>
    </source>
</reference>
<dbReference type="SMART" id="SM00345">
    <property type="entry name" value="HTH_GNTR"/>
    <property type="match status" value="1"/>
</dbReference>
<dbReference type="InterPro" id="IPR011711">
    <property type="entry name" value="GntR_C"/>
</dbReference>
<evidence type="ECO:0000259" key="4">
    <source>
        <dbReference type="PROSITE" id="PS50949"/>
    </source>
</evidence>
<keyword evidence="1" id="KW-0805">Transcription regulation</keyword>
<keyword evidence="6" id="KW-1185">Reference proteome</keyword>
<dbReference type="SUPFAM" id="SSF46785">
    <property type="entry name" value="Winged helix' DNA-binding domain"/>
    <property type="match status" value="1"/>
</dbReference>
<dbReference type="CDD" id="cd07377">
    <property type="entry name" value="WHTH_GntR"/>
    <property type="match status" value="1"/>
</dbReference>
<accession>A0A4R6UK16</accession>
<evidence type="ECO:0000256" key="1">
    <source>
        <dbReference type="ARBA" id="ARBA00023015"/>
    </source>
</evidence>
<dbReference type="EMBL" id="SNYM01000020">
    <property type="protein sequence ID" value="TDQ45435.1"/>
    <property type="molecule type" value="Genomic_DNA"/>
</dbReference>
<evidence type="ECO:0000256" key="3">
    <source>
        <dbReference type="ARBA" id="ARBA00023163"/>
    </source>
</evidence>
<dbReference type="PANTHER" id="PTHR43537">
    <property type="entry name" value="TRANSCRIPTIONAL REGULATOR, GNTR FAMILY"/>
    <property type="match status" value="1"/>
</dbReference>
<dbReference type="SUPFAM" id="SSF48008">
    <property type="entry name" value="GntR ligand-binding domain-like"/>
    <property type="match status" value="1"/>
</dbReference>
<dbReference type="PROSITE" id="PS50949">
    <property type="entry name" value="HTH_GNTR"/>
    <property type="match status" value="1"/>
</dbReference>
<feature type="domain" description="HTH gntR-type" evidence="4">
    <location>
        <begin position="4"/>
        <end position="71"/>
    </location>
</feature>
<keyword evidence="2" id="KW-0238">DNA-binding</keyword>
<evidence type="ECO:0000313" key="5">
    <source>
        <dbReference type="EMBL" id="TDQ45435.1"/>
    </source>
</evidence>
<dbReference type="Gene3D" id="1.20.120.530">
    <property type="entry name" value="GntR ligand-binding domain-like"/>
    <property type="match status" value="1"/>
</dbReference>
<protein>
    <submittedName>
        <fullName evidence="5">GntR family transcriptional regulator</fullName>
    </submittedName>
</protein>
<dbReference type="OrthoDB" id="7003764at2"/>
<dbReference type="GO" id="GO:0003677">
    <property type="term" value="F:DNA binding"/>
    <property type="evidence" value="ECO:0007669"/>
    <property type="project" value="UniProtKB-KW"/>
</dbReference>
<dbReference type="GO" id="GO:0003700">
    <property type="term" value="F:DNA-binding transcription factor activity"/>
    <property type="evidence" value="ECO:0007669"/>
    <property type="project" value="InterPro"/>
</dbReference>
<dbReference type="InterPro" id="IPR008920">
    <property type="entry name" value="TF_FadR/GntR_C"/>
</dbReference>
<name>A0A4R6UK16_9GAMM</name>
<dbReference type="Gene3D" id="1.10.10.10">
    <property type="entry name" value="Winged helix-like DNA-binding domain superfamily/Winged helix DNA-binding domain"/>
    <property type="match status" value="1"/>
</dbReference>
<dbReference type="Pfam" id="PF07729">
    <property type="entry name" value="FCD"/>
    <property type="match status" value="1"/>
</dbReference>
<dbReference type="PANTHER" id="PTHR43537:SF39">
    <property type="entry name" value="HTH-TYPE TRANSCRIPTIONAL REGULATOR MCBR"/>
    <property type="match status" value="1"/>
</dbReference>
<dbReference type="InterPro" id="IPR036388">
    <property type="entry name" value="WH-like_DNA-bd_sf"/>
</dbReference>
<dbReference type="Proteomes" id="UP000295375">
    <property type="component" value="Unassembled WGS sequence"/>
</dbReference>
<dbReference type="Pfam" id="PF00392">
    <property type="entry name" value="GntR"/>
    <property type="match status" value="1"/>
</dbReference>
<gene>
    <name evidence="5" type="ORF">EV696_12012</name>
</gene>
<organism evidence="5 6">
    <name type="scientific">Permianibacter aggregans</name>
    <dbReference type="NCBI Taxonomy" id="1510150"/>
    <lineage>
        <taxon>Bacteria</taxon>
        <taxon>Pseudomonadati</taxon>
        <taxon>Pseudomonadota</taxon>
        <taxon>Gammaproteobacteria</taxon>
        <taxon>Pseudomonadales</taxon>
        <taxon>Pseudomonadaceae</taxon>
        <taxon>Permianibacter</taxon>
    </lineage>
</organism>
<dbReference type="InterPro" id="IPR000524">
    <property type="entry name" value="Tscrpt_reg_HTH_GntR"/>
</dbReference>
<dbReference type="SMART" id="SM00895">
    <property type="entry name" value="FCD"/>
    <property type="match status" value="1"/>
</dbReference>
<evidence type="ECO:0000313" key="6">
    <source>
        <dbReference type="Proteomes" id="UP000295375"/>
    </source>
</evidence>
<sequence length="218" mass="25086">MKIESVQERTYQNLREALHRGDFQPGEKLKIRQLAARWGVSAMPIRAALQRLVAEGVLDAEHQRSVRVPLMSASRYRHLLDVRLLLEGYAAEKGATRLDDAQKRQMRELLTQMREAIIKHDAQTYLDANSQFHLTLYRASGNPLLNRMIDSLWLQTGPLFHYLFDSDELQMPFNEFHVDVMQAIDQGDGFKARAAIEADLRYFGKYLTAHMDRLSASA</sequence>
<evidence type="ECO:0000256" key="2">
    <source>
        <dbReference type="ARBA" id="ARBA00023125"/>
    </source>
</evidence>
<dbReference type="AlphaFoldDB" id="A0A4R6UK16"/>